<evidence type="ECO:0000259" key="1">
    <source>
        <dbReference type="Pfam" id="PF13173"/>
    </source>
</evidence>
<dbReference type="InterPro" id="IPR041682">
    <property type="entry name" value="AAA_14"/>
</dbReference>
<proteinExistence type="predicted"/>
<name>A0A7W8FUU1_9FIRM</name>
<gene>
    <name evidence="2" type="ORF">HNQ47_000472</name>
</gene>
<dbReference type="PANTHER" id="PTHR33295">
    <property type="entry name" value="ATPASE"/>
    <property type="match status" value="1"/>
</dbReference>
<dbReference type="EMBL" id="JACHHK010000002">
    <property type="protein sequence ID" value="MBB5182453.1"/>
    <property type="molecule type" value="Genomic_DNA"/>
</dbReference>
<protein>
    <recommendedName>
        <fullName evidence="1">AAA domain-containing protein</fullName>
    </recommendedName>
</protein>
<dbReference type="AlphaFoldDB" id="A0A7W8FUU1"/>
<organism evidence="2 3">
    <name type="scientific">Catenisphaera adipataccumulans</name>
    <dbReference type="NCBI Taxonomy" id="700500"/>
    <lineage>
        <taxon>Bacteria</taxon>
        <taxon>Bacillati</taxon>
        <taxon>Bacillota</taxon>
        <taxon>Erysipelotrichia</taxon>
        <taxon>Erysipelotrichales</taxon>
        <taxon>Erysipelotrichaceae</taxon>
        <taxon>Catenisphaera</taxon>
    </lineage>
</organism>
<accession>A0A7W8FUU1</accession>
<feature type="domain" description="AAA" evidence="1">
    <location>
        <begin position="24"/>
        <end position="152"/>
    </location>
</feature>
<dbReference type="SUPFAM" id="SSF52540">
    <property type="entry name" value="P-loop containing nucleoside triphosphate hydrolases"/>
    <property type="match status" value="1"/>
</dbReference>
<comment type="caution">
    <text evidence="2">The sequence shown here is derived from an EMBL/GenBank/DDBJ whole genome shotgun (WGS) entry which is preliminary data.</text>
</comment>
<evidence type="ECO:0000313" key="2">
    <source>
        <dbReference type="EMBL" id="MBB5182453.1"/>
    </source>
</evidence>
<evidence type="ECO:0000313" key="3">
    <source>
        <dbReference type="Proteomes" id="UP000539953"/>
    </source>
</evidence>
<sequence length="443" mass="51737">MQSLELKKRDLYLNRLIDQQDNGKLKIITGLRGVGKSSLLFLMEKHLRARGKSVDQIVYINFQPLQRILKTPEKLKEKLSELAPKEGHYYMFLDEIQIMNGWQDVVNEWMKTQDVDMYICGSNRSILSEELDAIKEDNYAQIVMLPLSLPEFIEFNGFMKVEVTQSLLDKQQHPMYRSSINDRIYTLEEVYDLYIKYGGLPILFYVGLEMDRARIAVDGAYCSIVYHDILEVQKSSGQRLITDPILLREIIAVLTEDIGQVVSYTSVGKQLIREGFLNAGKRKSAPAPRTIEAYILALCDAFFFYQVPRYDMKNETFLQTLDKYFLIDVCFRNYLFGMSNDVNRQTVLINKIYFEFIRRQYDVCVGKNGMQNIHFIAKKNNETLYVMVEDEINERNIQKKTAVLRRLDRDDRKVIIAWKCKPQMTKSGIQIVNAMDFLMEQAL</sequence>
<dbReference type="RefSeq" id="WP_183327165.1">
    <property type="nucleotide sequence ID" value="NZ_JACHHK010000002.1"/>
</dbReference>
<dbReference type="PANTHER" id="PTHR33295:SF20">
    <property type="entry name" value="ATPASE"/>
    <property type="match status" value="1"/>
</dbReference>
<dbReference type="Pfam" id="PF13173">
    <property type="entry name" value="AAA_14"/>
    <property type="match status" value="1"/>
</dbReference>
<reference evidence="2 3" key="1">
    <citation type="submission" date="2020-08" db="EMBL/GenBank/DDBJ databases">
        <title>Genomic Encyclopedia of Type Strains, Phase IV (KMG-IV): sequencing the most valuable type-strain genomes for metagenomic binning, comparative biology and taxonomic classification.</title>
        <authorList>
            <person name="Goeker M."/>
        </authorList>
    </citation>
    <scope>NUCLEOTIDE SEQUENCE [LARGE SCALE GENOMIC DNA]</scope>
    <source>
        <strain evidence="2 3">DSM 25799</strain>
    </source>
</reference>
<keyword evidence="3" id="KW-1185">Reference proteome</keyword>
<dbReference type="Proteomes" id="UP000539953">
    <property type="component" value="Unassembled WGS sequence"/>
</dbReference>
<dbReference type="InterPro" id="IPR027417">
    <property type="entry name" value="P-loop_NTPase"/>
</dbReference>